<accession>A0A1H2K9J7</accession>
<organism evidence="2 3">
    <name type="scientific">Jiangella alkaliphila</name>
    <dbReference type="NCBI Taxonomy" id="419479"/>
    <lineage>
        <taxon>Bacteria</taxon>
        <taxon>Bacillati</taxon>
        <taxon>Actinomycetota</taxon>
        <taxon>Actinomycetes</taxon>
        <taxon>Jiangellales</taxon>
        <taxon>Jiangellaceae</taxon>
        <taxon>Jiangella</taxon>
    </lineage>
</organism>
<evidence type="ECO:0000313" key="2">
    <source>
        <dbReference type="EMBL" id="SDU65384.1"/>
    </source>
</evidence>
<dbReference type="InterPro" id="IPR054437">
    <property type="entry name" value="PspA-assoc_dom"/>
</dbReference>
<evidence type="ECO:0000313" key="3">
    <source>
        <dbReference type="Proteomes" id="UP000182977"/>
    </source>
</evidence>
<evidence type="ECO:0000259" key="1">
    <source>
        <dbReference type="Pfam" id="PF22743"/>
    </source>
</evidence>
<dbReference type="Pfam" id="PF22743">
    <property type="entry name" value="PspAA"/>
    <property type="match status" value="1"/>
</dbReference>
<proteinExistence type="predicted"/>
<sequence>MIIRIMGEGQFEVDDTHLDELNRLDDALGEAIDGGDDDAFRVALKSLLDEVRRAGTAVADDVLVDSDLVLPYDEAHIDEVRELLTEEGLVPSEPPAK</sequence>
<dbReference type="Proteomes" id="UP000182977">
    <property type="component" value="Chromosome I"/>
</dbReference>
<keyword evidence="3" id="KW-1185">Reference proteome</keyword>
<dbReference type="OrthoDB" id="5244559at2"/>
<name>A0A1H2K9J7_9ACTN</name>
<feature type="domain" description="PspA-associated" evidence="1">
    <location>
        <begin position="1"/>
        <end position="91"/>
    </location>
</feature>
<dbReference type="AlphaFoldDB" id="A0A1H2K9J7"/>
<protein>
    <recommendedName>
        <fullName evidence="1">PspA-associated domain-containing protein</fullName>
    </recommendedName>
</protein>
<reference evidence="3" key="1">
    <citation type="submission" date="2016-10" db="EMBL/GenBank/DDBJ databases">
        <authorList>
            <person name="Varghese N."/>
            <person name="Submissions S."/>
        </authorList>
    </citation>
    <scope>NUCLEOTIDE SEQUENCE [LARGE SCALE GENOMIC DNA]</scope>
    <source>
        <strain evidence="3">DSM 45079</strain>
    </source>
</reference>
<dbReference type="RefSeq" id="WP_046770643.1">
    <property type="nucleotide sequence ID" value="NZ_LBMC01000023.1"/>
</dbReference>
<dbReference type="STRING" id="419479.SAMN04488563_3583"/>
<dbReference type="EMBL" id="LT629791">
    <property type="protein sequence ID" value="SDU65384.1"/>
    <property type="molecule type" value="Genomic_DNA"/>
</dbReference>
<gene>
    <name evidence="2" type="ORF">SAMN04488563_3583</name>
</gene>